<evidence type="ECO:0000313" key="2">
    <source>
        <dbReference type="Proteomes" id="UP001465755"/>
    </source>
</evidence>
<protein>
    <submittedName>
        <fullName evidence="1">Uncharacterized protein</fullName>
    </submittedName>
</protein>
<organism evidence="1 2">
    <name type="scientific">Symbiochloris irregularis</name>
    <dbReference type="NCBI Taxonomy" id="706552"/>
    <lineage>
        <taxon>Eukaryota</taxon>
        <taxon>Viridiplantae</taxon>
        <taxon>Chlorophyta</taxon>
        <taxon>core chlorophytes</taxon>
        <taxon>Trebouxiophyceae</taxon>
        <taxon>Trebouxiales</taxon>
        <taxon>Trebouxiaceae</taxon>
        <taxon>Symbiochloris</taxon>
    </lineage>
</organism>
<sequence length="237" mass="26036">MALAAGLLAKGSSRAGCPSRPLLECADSLARLRCEAACAERCSLAQSVIPAPRTSSQQLVRRRDSCTALHALALGQAQLEDEAAAILNRQEHRLVFGLWHKVSGALDATRRVVALAVRIAQFMILAASVRLRRQQLELQRVSSALQAEAPQRSKQQPRTVPERSELRQRVKTLYELSAQSSCDLQQALRHGERSLEDTTGRVFFKSPLTKAVMEQESALKSLVFAQVLAANSKRQAM</sequence>
<dbReference type="EMBL" id="JALJOQ010000055">
    <property type="protein sequence ID" value="KAK9803800.1"/>
    <property type="molecule type" value="Genomic_DNA"/>
</dbReference>
<keyword evidence="2" id="KW-1185">Reference proteome</keyword>
<proteinExistence type="predicted"/>
<evidence type="ECO:0000313" key="1">
    <source>
        <dbReference type="EMBL" id="KAK9803800.1"/>
    </source>
</evidence>
<gene>
    <name evidence="1" type="ORF">WJX73_000546</name>
</gene>
<name>A0AAW1P0L0_9CHLO</name>
<reference evidence="1 2" key="1">
    <citation type="journal article" date="2024" name="Nat. Commun.">
        <title>Phylogenomics reveals the evolutionary origins of lichenization in chlorophyte algae.</title>
        <authorList>
            <person name="Puginier C."/>
            <person name="Libourel C."/>
            <person name="Otte J."/>
            <person name="Skaloud P."/>
            <person name="Haon M."/>
            <person name="Grisel S."/>
            <person name="Petersen M."/>
            <person name="Berrin J.G."/>
            <person name="Delaux P.M."/>
            <person name="Dal Grande F."/>
            <person name="Keller J."/>
        </authorList>
    </citation>
    <scope>NUCLEOTIDE SEQUENCE [LARGE SCALE GENOMIC DNA]</scope>
    <source>
        <strain evidence="1 2">SAG 2036</strain>
    </source>
</reference>
<dbReference type="AlphaFoldDB" id="A0AAW1P0L0"/>
<accession>A0AAW1P0L0</accession>
<dbReference type="Proteomes" id="UP001465755">
    <property type="component" value="Unassembled WGS sequence"/>
</dbReference>
<comment type="caution">
    <text evidence="1">The sequence shown here is derived from an EMBL/GenBank/DDBJ whole genome shotgun (WGS) entry which is preliminary data.</text>
</comment>